<dbReference type="InterPro" id="IPR003251">
    <property type="entry name" value="Rr_diiron-bd_dom"/>
</dbReference>
<protein>
    <submittedName>
        <fullName evidence="2">Rubrerythrin family protein</fullName>
    </submittedName>
</protein>
<dbReference type="GO" id="GO:0016491">
    <property type="term" value="F:oxidoreductase activity"/>
    <property type="evidence" value="ECO:0007669"/>
    <property type="project" value="InterPro"/>
</dbReference>
<proteinExistence type="predicted"/>
<name>A0A977PUW4_9CYAN</name>
<dbReference type="InterPro" id="IPR009040">
    <property type="entry name" value="Ferritin-like_diiron"/>
</dbReference>
<dbReference type="InterPro" id="IPR009078">
    <property type="entry name" value="Ferritin-like_SF"/>
</dbReference>
<dbReference type="SUPFAM" id="SSF47240">
    <property type="entry name" value="Ferritin-like"/>
    <property type="match status" value="1"/>
</dbReference>
<accession>A0A977PUW4</accession>
<feature type="domain" description="Ferritin-like diiron" evidence="1">
    <location>
        <begin position="37"/>
        <end position="180"/>
    </location>
</feature>
<dbReference type="SUPFAM" id="SSF57802">
    <property type="entry name" value="Rubredoxin-like"/>
    <property type="match status" value="1"/>
</dbReference>
<dbReference type="Pfam" id="PF02915">
    <property type="entry name" value="Rubrerythrin"/>
    <property type="match status" value="1"/>
</dbReference>
<dbReference type="CDD" id="cd01041">
    <property type="entry name" value="Rubrerythrin"/>
    <property type="match status" value="1"/>
</dbReference>
<dbReference type="InterPro" id="IPR012347">
    <property type="entry name" value="Ferritin-like"/>
</dbReference>
<dbReference type="InterPro" id="IPR052753">
    <property type="entry name" value="Rbr2/Nigerythrin"/>
</dbReference>
<dbReference type="GO" id="GO:0046872">
    <property type="term" value="F:metal ion binding"/>
    <property type="evidence" value="ECO:0007669"/>
    <property type="project" value="InterPro"/>
</dbReference>
<dbReference type="PROSITE" id="PS50905">
    <property type="entry name" value="FERRITIN_LIKE"/>
    <property type="match status" value="1"/>
</dbReference>
<gene>
    <name evidence="2" type="ORF">KA717_33505</name>
</gene>
<dbReference type="Gene3D" id="1.20.1260.10">
    <property type="match status" value="1"/>
</dbReference>
<dbReference type="EMBL" id="CP073041">
    <property type="protein sequence ID" value="UXE60416.1"/>
    <property type="molecule type" value="Genomic_DNA"/>
</dbReference>
<dbReference type="KEGG" id="wna:KA717_33505"/>
<dbReference type="PANTHER" id="PTHR33746">
    <property type="entry name" value="RUBRERYTHRIN"/>
    <property type="match status" value="1"/>
</dbReference>
<reference evidence="2" key="1">
    <citation type="submission" date="2021-04" db="EMBL/GenBank/DDBJ databases">
        <title>Genome sequence of Woronichinia naegeliana from Washington state freshwater lake bloom.</title>
        <authorList>
            <person name="Dreher T.W."/>
        </authorList>
    </citation>
    <scope>NUCLEOTIDE SEQUENCE</scope>
    <source>
        <strain evidence="2">WA131</strain>
    </source>
</reference>
<evidence type="ECO:0000259" key="1">
    <source>
        <dbReference type="PROSITE" id="PS50905"/>
    </source>
</evidence>
<evidence type="ECO:0000313" key="2">
    <source>
        <dbReference type="EMBL" id="UXE60416.1"/>
    </source>
</evidence>
<dbReference type="AlphaFoldDB" id="A0A977PUW4"/>
<dbReference type="Proteomes" id="UP001065613">
    <property type="component" value="Chromosome"/>
</dbReference>
<sequence>MNRRKFVTFVAISGAIAYSTQFLTNLPLIGTQVAQADTEKNETLKNLQAAYNGESNAHHRYLAFAKKADQEGYKQVAILFRAAATAEAIHASNHGVVIRQMGGTPTAKIETPTVGTTKANLEAAIAGESYERDKMYPEFIQQAQKAGNNAAVKTLDYAQESEAEHAKYYRQAVDNLETWKDVSLSFYVCPECGYTTSVLNFEDCPECDTDKGLFLQIS</sequence>
<organism evidence="2">
    <name type="scientific">Woronichinia naegeliana WA131</name>
    <dbReference type="NCBI Taxonomy" id="2824559"/>
    <lineage>
        <taxon>Bacteria</taxon>
        <taxon>Bacillati</taxon>
        <taxon>Cyanobacteriota</taxon>
        <taxon>Cyanophyceae</taxon>
        <taxon>Synechococcales</taxon>
        <taxon>Coelosphaeriaceae</taxon>
        <taxon>Woronichinia</taxon>
    </lineage>
</organism>
<dbReference type="PANTHER" id="PTHR33746:SF4">
    <property type="entry name" value="RUBRERYTHRIN"/>
    <property type="match status" value="1"/>
</dbReference>